<dbReference type="FunFam" id="2.60.40.10:FF:000342">
    <property type="entry name" value="Junctional adhesion molecule A"/>
    <property type="match status" value="1"/>
</dbReference>
<keyword evidence="5" id="KW-0796">Tight junction</keyword>
<dbReference type="GO" id="GO:0007155">
    <property type="term" value="P:cell adhesion"/>
    <property type="evidence" value="ECO:0007669"/>
    <property type="project" value="InterPro"/>
</dbReference>
<dbReference type="PANTHER" id="PTHR45113">
    <property type="entry name" value="JUNCTIONAL ADHESION MOLECULE A"/>
    <property type="match status" value="1"/>
</dbReference>
<feature type="region of interest" description="Disordered" evidence="19">
    <location>
        <begin position="271"/>
        <end position="298"/>
    </location>
</feature>
<keyword evidence="10" id="KW-0677">Repeat</keyword>
<dbReference type="InterPro" id="IPR007110">
    <property type="entry name" value="Ig-like_dom"/>
</dbReference>
<evidence type="ECO:0000256" key="11">
    <source>
        <dbReference type="ARBA" id="ARBA00022949"/>
    </source>
</evidence>
<evidence type="ECO:0000256" key="19">
    <source>
        <dbReference type="SAM" id="MobiDB-lite"/>
    </source>
</evidence>
<gene>
    <name evidence="23" type="primary">f11r.1</name>
</gene>
<dbReference type="InterPro" id="IPR013783">
    <property type="entry name" value="Ig-like_fold"/>
</dbReference>
<dbReference type="AlphaFoldDB" id="A0A3B3IIW5"/>
<dbReference type="GO" id="GO:0005923">
    <property type="term" value="C:bicellular tight junction"/>
    <property type="evidence" value="ECO:0000318"/>
    <property type="project" value="GO_Central"/>
</dbReference>
<evidence type="ECO:0000256" key="17">
    <source>
        <dbReference type="ARBA" id="ARBA00030590"/>
    </source>
</evidence>
<dbReference type="Pfam" id="PF07686">
    <property type="entry name" value="V-set"/>
    <property type="match status" value="1"/>
</dbReference>
<dbReference type="GO" id="GO:0005886">
    <property type="term" value="C:plasma membrane"/>
    <property type="evidence" value="ECO:0007669"/>
    <property type="project" value="UniProtKB-SubCell"/>
</dbReference>
<feature type="chain" id="PRO_5017286834" description="Junctional adhesion molecule A" evidence="21">
    <location>
        <begin position="20"/>
        <end position="298"/>
    </location>
</feature>
<dbReference type="Gene3D" id="2.60.40.10">
    <property type="entry name" value="Immunoglobulins"/>
    <property type="match status" value="2"/>
</dbReference>
<evidence type="ECO:0000256" key="6">
    <source>
        <dbReference type="ARBA" id="ARBA00022475"/>
    </source>
</evidence>
<comment type="similarity">
    <text evidence="3">Belongs to the immunoglobulin superfamily.</text>
</comment>
<evidence type="ECO:0000313" key="23">
    <source>
        <dbReference type="Ensembl" id="ENSORLP00000044030.1"/>
    </source>
</evidence>
<keyword evidence="13 20" id="KW-0472">Membrane</keyword>
<dbReference type="GO" id="GO:0050892">
    <property type="term" value="P:intestinal absorption"/>
    <property type="evidence" value="ECO:0000318"/>
    <property type="project" value="GO_Central"/>
</dbReference>
<accession>A0A3B3IIW5</accession>
<dbReference type="InterPro" id="IPR003598">
    <property type="entry name" value="Ig_sub2"/>
</dbReference>
<dbReference type="Bgee" id="ENSORLG00000026110">
    <property type="expression patterns" value="Expressed in animal zygote and 14 other cell types or tissues"/>
</dbReference>
<dbReference type="PROSITE" id="PS50835">
    <property type="entry name" value="IG_LIKE"/>
    <property type="match status" value="2"/>
</dbReference>
<dbReference type="Ensembl" id="ENSORLT00000037764.1">
    <property type="protein sequence ID" value="ENSORLP00000044030.1"/>
    <property type="gene ID" value="ENSORLG00000026110.1"/>
</dbReference>
<dbReference type="PANTHER" id="PTHR45113:SF1">
    <property type="entry name" value="JUNCTIONAL ADHESION MOLECULE A"/>
    <property type="match status" value="1"/>
</dbReference>
<dbReference type="InterPro" id="IPR042456">
    <property type="entry name" value="F11R"/>
</dbReference>
<evidence type="ECO:0000256" key="1">
    <source>
        <dbReference type="ARBA" id="ARBA00004251"/>
    </source>
</evidence>
<evidence type="ECO:0000256" key="10">
    <source>
        <dbReference type="ARBA" id="ARBA00022737"/>
    </source>
</evidence>
<feature type="transmembrane region" description="Helical" evidence="20">
    <location>
        <begin position="232"/>
        <end position="253"/>
    </location>
</feature>
<reference evidence="23 24" key="1">
    <citation type="journal article" date="2007" name="Nature">
        <title>The medaka draft genome and insights into vertebrate genome evolution.</title>
        <authorList>
            <person name="Kasahara M."/>
            <person name="Naruse K."/>
            <person name="Sasaki S."/>
            <person name="Nakatani Y."/>
            <person name="Qu W."/>
            <person name="Ahsan B."/>
            <person name="Yamada T."/>
            <person name="Nagayasu Y."/>
            <person name="Doi K."/>
            <person name="Kasai Y."/>
            <person name="Jindo T."/>
            <person name="Kobayashi D."/>
            <person name="Shimada A."/>
            <person name="Toyoda A."/>
            <person name="Kuroki Y."/>
            <person name="Fujiyama A."/>
            <person name="Sasaki T."/>
            <person name="Shimizu A."/>
            <person name="Asakawa S."/>
            <person name="Shimizu N."/>
            <person name="Hashimoto S."/>
            <person name="Yang J."/>
            <person name="Lee Y."/>
            <person name="Matsushima K."/>
            <person name="Sugano S."/>
            <person name="Sakaizumi M."/>
            <person name="Narita T."/>
            <person name="Ohishi K."/>
            <person name="Haga S."/>
            <person name="Ohta F."/>
            <person name="Nomoto H."/>
            <person name="Nogata K."/>
            <person name="Morishita T."/>
            <person name="Endo T."/>
            <person name="Shin-I T."/>
            <person name="Takeda H."/>
            <person name="Morishita S."/>
            <person name="Kohara Y."/>
        </authorList>
    </citation>
    <scope>NUCLEOTIDE SEQUENCE [LARGE SCALE GENOMIC DNA]</scope>
    <source>
        <strain evidence="23 24">Hd-rR</strain>
    </source>
</reference>
<evidence type="ECO:0000256" key="7">
    <source>
        <dbReference type="ARBA" id="ARBA00022553"/>
    </source>
</evidence>
<dbReference type="InterPro" id="IPR036179">
    <property type="entry name" value="Ig-like_dom_sf"/>
</dbReference>
<feature type="domain" description="Ig-like" evidence="22">
    <location>
        <begin position="125"/>
        <end position="221"/>
    </location>
</feature>
<comment type="subcellular location">
    <subcellularLocation>
        <location evidence="2">Cell junction</location>
        <location evidence="2">Tight junction</location>
    </subcellularLocation>
    <subcellularLocation>
        <location evidence="1">Cell membrane</location>
        <topology evidence="1">Single-pass type I membrane protein</topology>
    </subcellularLocation>
</comment>
<evidence type="ECO:0000256" key="18">
    <source>
        <dbReference type="ARBA" id="ARBA00046718"/>
    </source>
</evidence>
<evidence type="ECO:0000256" key="15">
    <source>
        <dbReference type="ARBA" id="ARBA00023180"/>
    </source>
</evidence>
<feature type="domain" description="Ig-like" evidence="22">
    <location>
        <begin position="20"/>
        <end position="120"/>
    </location>
</feature>
<dbReference type="GO" id="GO:0090559">
    <property type="term" value="P:regulation of membrane permeability"/>
    <property type="evidence" value="ECO:0000318"/>
    <property type="project" value="GO_Central"/>
</dbReference>
<keyword evidence="8 20" id="KW-0812">Transmembrane</keyword>
<evidence type="ECO:0000256" key="4">
    <source>
        <dbReference type="ARBA" id="ARBA00016608"/>
    </source>
</evidence>
<dbReference type="FunCoup" id="A0A3B3IIW5">
    <property type="interactions" value="404"/>
</dbReference>
<evidence type="ECO:0000313" key="24">
    <source>
        <dbReference type="Proteomes" id="UP000001038"/>
    </source>
</evidence>
<keyword evidence="6" id="KW-1003">Cell membrane</keyword>
<evidence type="ECO:0000256" key="14">
    <source>
        <dbReference type="ARBA" id="ARBA00023157"/>
    </source>
</evidence>
<keyword evidence="12 20" id="KW-1133">Transmembrane helix</keyword>
<sequence>MNGFVVSVLLLCAATGVSGFSVSSSNTNVQVKEDQEADLTCSYTADFGPNVRLEWKFKDDKGSQAYVYYGGKPTEPYASRVSIYGQANMRLSKVTRTDNGTYKCEVSGNQQFGEISVSLTVLVPPSVPMCKIPTSVTTGKAAILFCHDPVGSPAPTYQWYKDKTLLPADPTKNSNFRNATYRLDQAKGTLEFLRASLTDAGEYYCEATNSAGPAQSCRAVKMEVRDLNTGGIVAGVLVALLLLVLLIVAVWFAKKKGYLDNLTESFTNKPKPSSVYHTAASNDEADDGEFKQKSSFVV</sequence>
<keyword evidence="24" id="KW-1185">Reference proteome</keyword>
<comment type="subunit">
    <text evidence="18">Interacts with the ninth PDZ domain of MPDZ. Interacts with the first PDZ domain of PARD3. The association between PARD3 and PARD6B probably disrupts this interaction. Interacts with ITGAL (via I-domain). Interacts with CD151.</text>
</comment>
<evidence type="ECO:0000256" key="16">
    <source>
        <dbReference type="ARBA" id="ARBA00023319"/>
    </source>
</evidence>
<evidence type="ECO:0000256" key="3">
    <source>
        <dbReference type="ARBA" id="ARBA00008637"/>
    </source>
</evidence>
<dbReference type="Pfam" id="PF13927">
    <property type="entry name" value="Ig_3"/>
    <property type="match status" value="1"/>
</dbReference>
<keyword evidence="15" id="KW-0325">Glycoprotein</keyword>
<dbReference type="InterPro" id="IPR003599">
    <property type="entry name" value="Ig_sub"/>
</dbReference>
<evidence type="ECO:0000256" key="12">
    <source>
        <dbReference type="ARBA" id="ARBA00022989"/>
    </source>
</evidence>
<reference evidence="23" key="2">
    <citation type="submission" date="2025-08" db="UniProtKB">
        <authorList>
            <consortium name="Ensembl"/>
        </authorList>
    </citation>
    <scope>IDENTIFICATION</scope>
    <source>
        <strain evidence="23">Hd-rR</strain>
    </source>
</reference>
<feature type="signal peptide" evidence="21">
    <location>
        <begin position="1"/>
        <end position="19"/>
    </location>
</feature>
<dbReference type="SUPFAM" id="SSF48726">
    <property type="entry name" value="Immunoglobulin"/>
    <property type="match status" value="2"/>
</dbReference>
<keyword evidence="9 21" id="KW-0732">Signal</keyword>
<dbReference type="Proteomes" id="UP000001038">
    <property type="component" value="Chromosome 14"/>
</dbReference>
<keyword evidence="11" id="KW-0965">Cell junction</keyword>
<evidence type="ECO:0000256" key="2">
    <source>
        <dbReference type="ARBA" id="ARBA00004435"/>
    </source>
</evidence>
<evidence type="ECO:0000256" key="21">
    <source>
        <dbReference type="SAM" id="SignalP"/>
    </source>
</evidence>
<evidence type="ECO:0000259" key="22">
    <source>
        <dbReference type="PROSITE" id="PS50835"/>
    </source>
</evidence>
<reference evidence="23" key="3">
    <citation type="submission" date="2025-09" db="UniProtKB">
        <authorList>
            <consortium name="Ensembl"/>
        </authorList>
    </citation>
    <scope>IDENTIFICATION</scope>
    <source>
        <strain evidence="23">Hd-rR</strain>
    </source>
</reference>
<dbReference type="STRING" id="8090.ENSORLP00000044030"/>
<evidence type="ECO:0000256" key="9">
    <source>
        <dbReference type="ARBA" id="ARBA00022729"/>
    </source>
</evidence>
<evidence type="ECO:0000256" key="8">
    <source>
        <dbReference type="ARBA" id="ARBA00022692"/>
    </source>
</evidence>
<dbReference type="GeneTree" id="ENSGT00940000159186"/>
<dbReference type="GO" id="GO:0090557">
    <property type="term" value="P:establishment of endothelial intestinal barrier"/>
    <property type="evidence" value="ECO:0000318"/>
    <property type="project" value="GO_Central"/>
</dbReference>
<dbReference type="SMART" id="SM00408">
    <property type="entry name" value="IGc2"/>
    <property type="match status" value="2"/>
</dbReference>
<keyword evidence="16" id="KW-0393">Immunoglobulin domain</keyword>
<dbReference type="InterPro" id="IPR013106">
    <property type="entry name" value="Ig_V-set"/>
</dbReference>
<organism evidence="23 24">
    <name type="scientific">Oryzias latipes</name>
    <name type="common">Japanese rice fish</name>
    <name type="synonym">Japanese killifish</name>
    <dbReference type="NCBI Taxonomy" id="8090"/>
    <lineage>
        <taxon>Eukaryota</taxon>
        <taxon>Metazoa</taxon>
        <taxon>Chordata</taxon>
        <taxon>Craniata</taxon>
        <taxon>Vertebrata</taxon>
        <taxon>Euteleostomi</taxon>
        <taxon>Actinopterygii</taxon>
        <taxon>Neopterygii</taxon>
        <taxon>Teleostei</taxon>
        <taxon>Neoteleostei</taxon>
        <taxon>Acanthomorphata</taxon>
        <taxon>Ovalentaria</taxon>
        <taxon>Atherinomorphae</taxon>
        <taxon>Beloniformes</taxon>
        <taxon>Adrianichthyidae</taxon>
        <taxon>Oryziinae</taxon>
        <taxon>Oryzias</taxon>
    </lineage>
</organism>
<keyword evidence="7" id="KW-0597">Phosphoprotein</keyword>
<name>A0A3B3IIW5_ORYLA</name>
<dbReference type="SMART" id="SM00409">
    <property type="entry name" value="IG"/>
    <property type="match status" value="2"/>
</dbReference>
<evidence type="ECO:0000256" key="20">
    <source>
        <dbReference type="SAM" id="Phobius"/>
    </source>
</evidence>
<evidence type="ECO:0000256" key="5">
    <source>
        <dbReference type="ARBA" id="ARBA00022427"/>
    </source>
</evidence>
<feature type="compositionally biased region" description="Polar residues" evidence="19">
    <location>
        <begin position="271"/>
        <end position="281"/>
    </location>
</feature>
<dbReference type="InParanoid" id="A0A3B3IIW5"/>
<protein>
    <recommendedName>
        <fullName evidence="4">Junctional adhesion molecule A</fullName>
    </recommendedName>
    <alternativeName>
        <fullName evidence="17">Junctional adhesion molecule 1</fullName>
    </alternativeName>
</protein>
<evidence type="ECO:0000256" key="13">
    <source>
        <dbReference type="ARBA" id="ARBA00023136"/>
    </source>
</evidence>
<proteinExistence type="inferred from homology"/>
<dbReference type="OrthoDB" id="10031887at2759"/>
<keyword evidence="14" id="KW-1015">Disulfide bond</keyword>